<reference evidence="2" key="2">
    <citation type="journal article" date="2014" name="Int. J. Syst. Evol. Microbiol.">
        <title>Complete genome sequence of Corynebacterium casei LMG S-19264T (=DSM 44701T), isolated from a smear-ripened cheese.</title>
        <authorList>
            <consortium name="US DOE Joint Genome Institute (JGI-PGF)"/>
            <person name="Walter F."/>
            <person name="Albersmeier A."/>
            <person name="Kalinowski J."/>
            <person name="Ruckert C."/>
        </authorList>
    </citation>
    <scope>NUCLEOTIDE SEQUENCE</scope>
    <source>
        <strain evidence="2">CGMCC 1.8885</strain>
    </source>
</reference>
<organism evidence="1 4">
    <name type="scientific">Deinococcus wulumuqiensis</name>
    <dbReference type="NCBI Taxonomy" id="980427"/>
    <lineage>
        <taxon>Bacteria</taxon>
        <taxon>Thermotogati</taxon>
        <taxon>Deinococcota</taxon>
        <taxon>Deinococci</taxon>
        <taxon>Deinococcales</taxon>
        <taxon>Deinococcaceae</taxon>
        <taxon>Deinococcus</taxon>
    </lineage>
</organism>
<name>A0A345IFR4_9DEIO</name>
<dbReference type="KEGG" id="dwu:DVJ83_04435"/>
<dbReference type="EMBL" id="BMLZ01000019">
    <property type="protein sequence ID" value="GGP30062.1"/>
    <property type="molecule type" value="Genomic_DNA"/>
</dbReference>
<accession>A0A345IFR4</accession>
<reference evidence="3" key="1">
    <citation type="journal article" date="2014" name="Int. J. Syst. Evol. Microbiol.">
        <title>Complete genome of a new Firmicutes species belonging to the dominant human colonic microbiota ('Ruminococcus bicirculans') reveals two chromosomes and a selective capacity to utilize plant glucans.</title>
        <authorList>
            <consortium name="NISC Comparative Sequencing Program"/>
            <person name="Wegmann U."/>
            <person name="Louis P."/>
            <person name="Goesmann A."/>
            <person name="Henrissat B."/>
            <person name="Duncan S.H."/>
            <person name="Flint H.J."/>
        </authorList>
    </citation>
    <scope>NUCLEOTIDE SEQUENCE</scope>
    <source>
        <strain evidence="3">CGMCC 1.8884</strain>
    </source>
</reference>
<dbReference type="STRING" id="1288484.GCA_000348665_01514"/>
<dbReference type="AlphaFoldDB" id="A0A345IFR4"/>
<gene>
    <name evidence="1" type="ORF">DVJ83_04435</name>
    <name evidence="3" type="ORF">GCM10008021_17130</name>
    <name evidence="2" type="ORF">GCM10010914_19750</name>
</gene>
<dbReference type="Proteomes" id="UP000630135">
    <property type="component" value="Unassembled WGS sequence"/>
</dbReference>
<evidence type="ECO:0000313" key="1">
    <source>
        <dbReference type="EMBL" id="AXG98536.1"/>
    </source>
</evidence>
<dbReference type="Proteomes" id="UP000253744">
    <property type="component" value="Chromosome"/>
</dbReference>
<protein>
    <submittedName>
        <fullName evidence="1">Uncharacterized protein</fullName>
    </submittedName>
</protein>
<evidence type="ECO:0000313" key="4">
    <source>
        <dbReference type="Proteomes" id="UP000253744"/>
    </source>
</evidence>
<evidence type="ECO:0000313" key="5">
    <source>
        <dbReference type="Proteomes" id="UP000630135"/>
    </source>
</evidence>
<reference evidence="3" key="5">
    <citation type="submission" date="2024-05" db="EMBL/GenBank/DDBJ databases">
        <authorList>
            <person name="Sun Q."/>
            <person name="Zhou Y."/>
        </authorList>
    </citation>
    <scope>NUCLEOTIDE SEQUENCE</scope>
    <source>
        <strain evidence="3">CGMCC 1.8884</strain>
        <strain evidence="2">CGMCC 1.8885</strain>
    </source>
</reference>
<dbReference type="Proteomes" id="UP000652720">
    <property type="component" value="Unassembled WGS sequence"/>
</dbReference>
<evidence type="ECO:0000313" key="3">
    <source>
        <dbReference type="EMBL" id="GGP30062.1"/>
    </source>
</evidence>
<reference evidence="5" key="4">
    <citation type="journal article" date="2019" name="Int. J. Syst. Evol. Microbiol.">
        <title>The Global Catalogue of Microorganisms (GCM) 10K type strain sequencing project: providing services to taxonomists for standard genome sequencing and annotation.</title>
        <authorList>
            <consortium name="The Broad Institute Genomics Platform"/>
            <consortium name="The Broad Institute Genome Sequencing Center for Infectious Disease"/>
            <person name="Wu L."/>
            <person name="Ma J."/>
        </authorList>
    </citation>
    <scope>NUCLEOTIDE SEQUENCE [LARGE SCALE GENOMIC DNA]</scope>
    <source>
        <strain evidence="5">CGMCC 1.8884</strain>
    </source>
</reference>
<dbReference type="EMBL" id="CP031158">
    <property type="protein sequence ID" value="AXG98536.1"/>
    <property type="molecule type" value="Genomic_DNA"/>
</dbReference>
<sequence length="93" mass="10055">MLSAPDLLDFLSRRGGQEYRAAATLPAGRGKAAVCRDVGEYRFTVRGESVQATGPSGQTRQLTRAAFGEIFGAYRFREPVATGEWTDLGPLFG</sequence>
<dbReference type="RefSeq" id="WP_017870428.1">
    <property type="nucleotide sequence ID" value="NZ_BMLZ01000019.1"/>
</dbReference>
<dbReference type="GeneID" id="59164651"/>
<evidence type="ECO:0000313" key="2">
    <source>
        <dbReference type="EMBL" id="GGI85425.1"/>
    </source>
</evidence>
<reference evidence="1 4" key="3">
    <citation type="submission" date="2018-07" db="EMBL/GenBank/DDBJ databases">
        <title>Complete Genome and Methylome Analysis of Deinococcus wulumuqiensis NEB 479.</title>
        <authorList>
            <person name="Fomenkov A."/>
            <person name="Luyten Y."/>
            <person name="Vincze T."/>
            <person name="Anton B.P."/>
            <person name="Clark T."/>
            <person name="Roberts R.J."/>
            <person name="Morgan R.D."/>
        </authorList>
    </citation>
    <scope>NUCLEOTIDE SEQUENCE [LARGE SCALE GENOMIC DNA]</scope>
    <source>
        <strain evidence="1 4">NEB 479</strain>
    </source>
</reference>
<dbReference type="EMBL" id="BMMA01000018">
    <property type="protein sequence ID" value="GGI85425.1"/>
    <property type="molecule type" value="Genomic_DNA"/>
</dbReference>
<proteinExistence type="predicted"/>
<keyword evidence="5" id="KW-1185">Reference proteome</keyword>